<accession>A0ABV0ZY05</accession>
<reference evidence="1 2" key="1">
    <citation type="submission" date="2021-06" db="EMBL/GenBank/DDBJ databases">
        <authorList>
            <person name="Palmer J.M."/>
        </authorList>
    </citation>
    <scope>NUCLEOTIDE SEQUENCE [LARGE SCALE GENOMIC DNA]</scope>
    <source>
        <strain evidence="1 2">AS_MEX2019</strain>
        <tissue evidence="1">Muscle</tissue>
    </source>
</reference>
<evidence type="ECO:0000313" key="1">
    <source>
        <dbReference type="EMBL" id="MEQ2311144.1"/>
    </source>
</evidence>
<organism evidence="1 2">
    <name type="scientific">Ameca splendens</name>
    <dbReference type="NCBI Taxonomy" id="208324"/>
    <lineage>
        <taxon>Eukaryota</taxon>
        <taxon>Metazoa</taxon>
        <taxon>Chordata</taxon>
        <taxon>Craniata</taxon>
        <taxon>Vertebrata</taxon>
        <taxon>Euteleostomi</taxon>
        <taxon>Actinopterygii</taxon>
        <taxon>Neopterygii</taxon>
        <taxon>Teleostei</taxon>
        <taxon>Neoteleostei</taxon>
        <taxon>Acanthomorphata</taxon>
        <taxon>Ovalentaria</taxon>
        <taxon>Atherinomorphae</taxon>
        <taxon>Cyprinodontiformes</taxon>
        <taxon>Goodeidae</taxon>
        <taxon>Ameca</taxon>
    </lineage>
</organism>
<protein>
    <submittedName>
        <fullName evidence="1">Uncharacterized protein</fullName>
    </submittedName>
</protein>
<gene>
    <name evidence="1" type="ORF">AMECASPLE_016599</name>
</gene>
<dbReference type="EMBL" id="JAHRIP010076449">
    <property type="protein sequence ID" value="MEQ2311144.1"/>
    <property type="molecule type" value="Genomic_DNA"/>
</dbReference>
<keyword evidence="2" id="KW-1185">Reference proteome</keyword>
<evidence type="ECO:0000313" key="2">
    <source>
        <dbReference type="Proteomes" id="UP001469553"/>
    </source>
</evidence>
<name>A0ABV0ZY05_9TELE</name>
<proteinExistence type="predicted"/>
<dbReference type="Proteomes" id="UP001469553">
    <property type="component" value="Unassembled WGS sequence"/>
</dbReference>
<sequence>MSVSRLERRKEFSLITFVSAAENTKYLRVAAIFMPMPGSHNFATYCLLVVITYHYNQVLVKTGWEEPKVICFVGIYLSNHYSNSGVKHHPTVEPKNLSF</sequence>
<comment type="caution">
    <text evidence="1">The sequence shown here is derived from an EMBL/GenBank/DDBJ whole genome shotgun (WGS) entry which is preliminary data.</text>
</comment>